<evidence type="ECO:0000313" key="3">
    <source>
        <dbReference type="EMBL" id="EHL10025.1"/>
    </source>
</evidence>
<dbReference type="PANTHER" id="PTHR30388">
    <property type="entry name" value="ALDEHYDE OXIDOREDUCTASE MOLYBDENUM COFACTOR ASSEMBLY PROTEIN"/>
    <property type="match status" value="1"/>
</dbReference>
<dbReference type="SUPFAM" id="SSF51735">
    <property type="entry name" value="NAD(P)-binding Rossmann-fold domains"/>
    <property type="match status" value="1"/>
</dbReference>
<evidence type="ECO:0000259" key="2">
    <source>
        <dbReference type="Pfam" id="PF13478"/>
    </source>
</evidence>
<gene>
    <name evidence="4" type="ORF">HMPREF9628_01734</name>
    <name evidence="3" type="ORF">HMPREF9629_01017</name>
</gene>
<dbReference type="EMBL" id="AFZE01000058">
    <property type="protein sequence ID" value="EHL10025.1"/>
    <property type="molecule type" value="Genomic_DNA"/>
</dbReference>
<dbReference type="HOGENOM" id="CLU_041115_4_1_9"/>
<dbReference type="BioCyc" id="EBAC796937-HMP:GMGH-1019-MONOMER"/>
<accession>G9X3R0</accession>
<dbReference type="InterPro" id="IPR003777">
    <property type="entry name" value="XdhC_CoxI"/>
</dbReference>
<protein>
    <recommendedName>
        <fullName evidence="7">Xanthine dehydrogenase accessory factor</fullName>
    </recommendedName>
</protein>
<dbReference type="RefSeq" id="WP_009525252.1">
    <property type="nucleotide sequence ID" value="NZ_JBQMYZ010000015.1"/>
</dbReference>
<sequence length="270" mass="29743">MDANILKFIDEKVEEGKKAALILLTQTSGSTPRKAGSIMALCEDGSRCGTVGGGNLENQILISTKEAIEKLEDREFEHILTEKGDLGMICGGEASGYIKVFYPRNKLLIIGAGHVGKALYDLAVTLDFDITVMDDREEYANKDAYPSADIVVGEYEDVLPKLEVDKFTSVVIVTRGHKYDKEALKAFINKDTAYVGMIGSRRKIKGTLDVLKEDTRYKDNLSKLYAPIGLDIGSNLPSEIALGIMCEIVLCKNGKKPEHMRDLYKRSVGL</sequence>
<dbReference type="Gene3D" id="3.40.50.720">
    <property type="entry name" value="NAD(P)-binding Rossmann-like Domain"/>
    <property type="match status" value="1"/>
</dbReference>
<organism evidence="3 6">
    <name type="scientific">Peptoanaerobacter stomatis</name>
    <dbReference type="NCBI Taxonomy" id="796937"/>
    <lineage>
        <taxon>Bacteria</taxon>
        <taxon>Bacillati</taxon>
        <taxon>Bacillota</taxon>
        <taxon>Clostridia</taxon>
        <taxon>Peptostreptococcales</taxon>
        <taxon>Filifactoraceae</taxon>
        <taxon>Peptoanaerobacter</taxon>
    </lineage>
</organism>
<feature type="domain" description="XdhC- CoxI" evidence="1">
    <location>
        <begin position="14"/>
        <end position="72"/>
    </location>
</feature>
<dbReference type="STRING" id="796937.HMPREF9630_01307"/>
<dbReference type="EMBL" id="AFZG01000028">
    <property type="protein sequence ID" value="EHL19177.1"/>
    <property type="molecule type" value="Genomic_DNA"/>
</dbReference>
<feature type="domain" description="XdhC Rossmann" evidence="2">
    <location>
        <begin position="107"/>
        <end position="248"/>
    </location>
</feature>
<dbReference type="PATRIC" id="fig|796937.3.peg.2257"/>
<dbReference type="InterPro" id="IPR036291">
    <property type="entry name" value="NAD(P)-bd_dom_sf"/>
</dbReference>
<name>G9X3R0_9FIRM</name>
<dbReference type="Pfam" id="PF02625">
    <property type="entry name" value="XdhC_CoxI"/>
    <property type="match status" value="1"/>
</dbReference>
<dbReference type="InterPro" id="IPR052698">
    <property type="entry name" value="MoCofactor_Util/Proc"/>
</dbReference>
<reference evidence="3 6" key="1">
    <citation type="submission" date="2011-08" db="EMBL/GenBank/DDBJ databases">
        <title>The Genome Sequence of Eubacteriaceae bacterium ACC19a.</title>
        <authorList>
            <consortium name="The Broad Institute Genome Sequencing Platform"/>
            <person name="Earl A."/>
            <person name="Ward D."/>
            <person name="Feldgarden M."/>
            <person name="Gevers D."/>
            <person name="Sizova M."/>
            <person name="Hazen A."/>
            <person name="Epstein S."/>
            <person name="Young S.K."/>
            <person name="Zeng Q."/>
            <person name="Gargeya S."/>
            <person name="Fitzgerald M."/>
            <person name="Haas B."/>
            <person name="Abouelleil A."/>
            <person name="Alvarado L."/>
            <person name="Arachchi H.M."/>
            <person name="Berlin A."/>
            <person name="Brown A."/>
            <person name="Chapman S.B."/>
            <person name="Chen Z."/>
            <person name="Dunbar C."/>
            <person name="Freedman E."/>
            <person name="Gearin G."/>
            <person name="Gellesch M."/>
            <person name="Goldberg J."/>
            <person name="Griggs A."/>
            <person name="Gujja S."/>
            <person name="Heiman D."/>
            <person name="Howarth C."/>
            <person name="Larson L."/>
            <person name="Lui A."/>
            <person name="MacDonald P.J.P."/>
            <person name="Montmayeur A."/>
            <person name="Murphy C."/>
            <person name="Neiman D."/>
            <person name="Pearson M."/>
            <person name="Priest M."/>
            <person name="Roberts A."/>
            <person name="Saif S."/>
            <person name="Shea T."/>
            <person name="Shenoy N."/>
            <person name="Sisk P."/>
            <person name="Stolte C."/>
            <person name="Sykes S."/>
            <person name="Wortman J."/>
            <person name="Nusbaum C."/>
            <person name="Birren B."/>
        </authorList>
    </citation>
    <scope>NUCLEOTIDE SEQUENCE [LARGE SCALE GENOMIC DNA]</scope>
    <source>
        <strain evidence="3 6">ACC19a</strain>
    </source>
</reference>
<evidence type="ECO:0000259" key="1">
    <source>
        <dbReference type="Pfam" id="PF02625"/>
    </source>
</evidence>
<dbReference type="Proteomes" id="UP000006437">
    <property type="component" value="Unassembled WGS sequence"/>
</dbReference>
<dbReference type="InterPro" id="IPR027051">
    <property type="entry name" value="XdhC_Rossmann_dom"/>
</dbReference>
<dbReference type="Proteomes" id="UP000003379">
    <property type="component" value="Unassembled WGS sequence"/>
</dbReference>
<dbReference type="PANTHER" id="PTHR30388:SF6">
    <property type="entry name" value="XANTHINE DEHYDROGENASE SUBUNIT A-RELATED"/>
    <property type="match status" value="1"/>
</dbReference>
<evidence type="ECO:0000313" key="5">
    <source>
        <dbReference type="Proteomes" id="UP000003379"/>
    </source>
</evidence>
<evidence type="ECO:0000313" key="4">
    <source>
        <dbReference type="EMBL" id="EHL19177.1"/>
    </source>
</evidence>
<reference evidence="4 5" key="2">
    <citation type="submission" date="2011-08" db="EMBL/GenBank/DDBJ databases">
        <title>The Genome Sequence of Eubacteriaceae bacterium CM5.</title>
        <authorList>
            <consortium name="The Broad Institute Genome Sequencing Platform"/>
            <person name="Earl A."/>
            <person name="Ward D."/>
            <person name="Feldgarden M."/>
            <person name="Gevers D."/>
            <person name="Sizova M."/>
            <person name="Hazen A."/>
            <person name="Epstein S."/>
            <person name="Young S.K."/>
            <person name="Zeng Q."/>
            <person name="Gargeya S."/>
            <person name="Fitzgerald M."/>
            <person name="Haas B."/>
            <person name="Abouelleil A."/>
            <person name="Alvarado L."/>
            <person name="Arachchi H.M."/>
            <person name="Berlin A."/>
            <person name="Brown A."/>
            <person name="Chapman S.B."/>
            <person name="Chen Z."/>
            <person name="Dunbar C."/>
            <person name="Freedman E."/>
            <person name="Gearin G."/>
            <person name="Gellesch M."/>
            <person name="Goldberg J."/>
            <person name="Griggs A."/>
            <person name="Gujja S."/>
            <person name="Heiman D."/>
            <person name="Howarth C."/>
            <person name="Larson L."/>
            <person name="Lui A."/>
            <person name="MacDonald P.J.P."/>
            <person name="Montmayeur A."/>
            <person name="Murphy C."/>
            <person name="Neiman D."/>
            <person name="Pearson M."/>
            <person name="Priest M."/>
            <person name="Roberts A."/>
            <person name="Saif S."/>
            <person name="Shea T."/>
            <person name="Shenoy N."/>
            <person name="Sisk P."/>
            <person name="Stolte C."/>
            <person name="Sykes S."/>
            <person name="Wortman J."/>
            <person name="Nusbaum C."/>
            <person name="Birren B."/>
        </authorList>
    </citation>
    <scope>NUCLEOTIDE SEQUENCE [LARGE SCALE GENOMIC DNA]</scope>
    <source>
        <strain evidence="4 5">CM5</strain>
    </source>
</reference>
<proteinExistence type="predicted"/>
<evidence type="ECO:0008006" key="7">
    <source>
        <dbReference type="Google" id="ProtNLM"/>
    </source>
</evidence>
<accession>G9XD07</accession>
<evidence type="ECO:0000313" key="6">
    <source>
        <dbReference type="Proteomes" id="UP000006437"/>
    </source>
</evidence>
<comment type="caution">
    <text evidence="3">The sequence shown here is derived from an EMBL/GenBank/DDBJ whole genome shotgun (WGS) entry which is preliminary data.</text>
</comment>
<dbReference type="Pfam" id="PF13478">
    <property type="entry name" value="XdhC_C"/>
    <property type="match status" value="1"/>
</dbReference>
<dbReference type="AlphaFoldDB" id="G9X3R0"/>